<dbReference type="Proteomes" id="UP000008311">
    <property type="component" value="Unassembled WGS sequence"/>
</dbReference>
<evidence type="ECO:0000256" key="1">
    <source>
        <dbReference type="SAM" id="Phobius"/>
    </source>
</evidence>
<keyword evidence="3" id="KW-1185">Reference proteome</keyword>
<evidence type="ECO:0000313" key="2">
    <source>
        <dbReference type="EMBL" id="EEF29585.1"/>
    </source>
</evidence>
<keyword evidence="1" id="KW-1133">Transmembrane helix</keyword>
<keyword evidence="1" id="KW-0812">Transmembrane</keyword>
<dbReference type="EMBL" id="EQ974421">
    <property type="protein sequence ID" value="EEF29585.1"/>
    <property type="molecule type" value="Genomic_DNA"/>
</dbReference>
<sequence length="90" mass="9734">MGIKGRILTIAGVTTTICSTPVVAFLNLIAVAIWPTWVAVAICETLRKVCIDVIVQRLGDATAAGMYKLLFSTLFMEGPQLSPFVLCQYV</sequence>
<accession>B9T3I1</accession>
<gene>
    <name evidence="2" type="ORF">RCOM_0915060</name>
</gene>
<dbReference type="STRING" id="3988.B9T3I1"/>
<dbReference type="AlphaFoldDB" id="B9T3I1"/>
<proteinExistence type="predicted"/>
<keyword evidence="1" id="KW-0472">Membrane</keyword>
<evidence type="ECO:0000313" key="3">
    <source>
        <dbReference type="Proteomes" id="UP000008311"/>
    </source>
</evidence>
<dbReference type="InParanoid" id="B9T3I1"/>
<reference evidence="3" key="1">
    <citation type="journal article" date="2010" name="Nat. Biotechnol.">
        <title>Draft genome sequence of the oilseed species Ricinus communis.</title>
        <authorList>
            <person name="Chan A.P."/>
            <person name="Crabtree J."/>
            <person name="Zhao Q."/>
            <person name="Lorenzi H."/>
            <person name="Orvis J."/>
            <person name="Puiu D."/>
            <person name="Melake-Berhan A."/>
            <person name="Jones K.M."/>
            <person name="Redman J."/>
            <person name="Chen G."/>
            <person name="Cahoon E.B."/>
            <person name="Gedil M."/>
            <person name="Stanke M."/>
            <person name="Haas B.J."/>
            <person name="Wortman J.R."/>
            <person name="Fraser-Liggett C.M."/>
            <person name="Ravel J."/>
            <person name="Rabinowicz P.D."/>
        </authorList>
    </citation>
    <scope>NUCLEOTIDE SEQUENCE [LARGE SCALE GENOMIC DNA]</scope>
    <source>
        <strain evidence="3">cv. Hale</strain>
    </source>
</reference>
<dbReference type="PANTHER" id="PTHR43596">
    <property type="entry name" value="ADP,ATP CARRIER PROTEIN"/>
    <property type="match status" value="1"/>
</dbReference>
<protein>
    <submittedName>
        <fullName evidence="2">Uncharacterized protein</fullName>
    </submittedName>
</protein>
<name>B9T3I1_RICCO</name>
<feature type="transmembrane region" description="Helical" evidence="1">
    <location>
        <begin position="7"/>
        <end position="34"/>
    </location>
</feature>
<dbReference type="PANTHER" id="PTHR43596:SF1">
    <property type="entry name" value="ADP,ATP CARRIER PROTEIN"/>
    <property type="match status" value="1"/>
</dbReference>
<organism evidence="2 3">
    <name type="scientific">Ricinus communis</name>
    <name type="common">Castor bean</name>
    <dbReference type="NCBI Taxonomy" id="3988"/>
    <lineage>
        <taxon>Eukaryota</taxon>
        <taxon>Viridiplantae</taxon>
        <taxon>Streptophyta</taxon>
        <taxon>Embryophyta</taxon>
        <taxon>Tracheophyta</taxon>
        <taxon>Spermatophyta</taxon>
        <taxon>Magnoliopsida</taxon>
        <taxon>eudicotyledons</taxon>
        <taxon>Gunneridae</taxon>
        <taxon>Pentapetalae</taxon>
        <taxon>rosids</taxon>
        <taxon>fabids</taxon>
        <taxon>Malpighiales</taxon>
        <taxon>Euphorbiaceae</taxon>
        <taxon>Acalyphoideae</taxon>
        <taxon>Acalypheae</taxon>
        <taxon>Ricinus</taxon>
    </lineage>
</organism>